<protein>
    <submittedName>
        <fullName evidence="1">Flavodoxin reductases (Ferredoxin-NADPH reductases) family 1 Vanillate O-demethylase oxidoreductase</fullName>
        <ecNumber evidence="1">1.14.13.-</ecNumber>
    </submittedName>
</protein>
<dbReference type="EMBL" id="UOEM01000083">
    <property type="protein sequence ID" value="VAW15304.1"/>
    <property type="molecule type" value="Genomic_DNA"/>
</dbReference>
<gene>
    <name evidence="1" type="ORF">MNBD_ALPHA09-100</name>
</gene>
<dbReference type="AlphaFoldDB" id="A0A3B0U3D3"/>
<keyword evidence="1" id="KW-0808">Transferase</keyword>
<accession>A0A3B0U3D3</accession>
<name>A0A3B0U3D3_9ZZZZ</name>
<evidence type="ECO:0000313" key="1">
    <source>
        <dbReference type="EMBL" id="VAW15304.1"/>
    </source>
</evidence>
<feature type="non-terminal residue" evidence="1">
    <location>
        <position position="469"/>
    </location>
</feature>
<dbReference type="GO" id="GO:0008168">
    <property type="term" value="F:methyltransferase activity"/>
    <property type="evidence" value="ECO:0007669"/>
    <property type="project" value="UniProtKB-KW"/>
</dbReference>
<keyword evidence="1" id="KW-0560">Oxidoreductase</keyword>
<dbReference type="GO" id="GO:0016491">
    <property type="term" value="F:oxidoreductase activity"/>
    <property type="evidence" value="ECO:0007669"/>
    <property type="project" value="UniProtKB-KW"/>
</dbReference>
<dbReference type="EC" id="1.14.13.-" evidence="1"/>
<sequence>MARLFSYKNRPVHLGPFPLERLARTTSMPDLEAVPAMVPVPFRDDARPESLTNAMARFIGMFDTIRDGKPADLPAEIPDDPVERANHLKAAGYYFDAAQVAICALPEAARLKNPIRNPRIDELRAELEQGQPKTFSSGIDVIYADVLEAARTKPSPIPHHTRAIVFVVEYARDPRPDEPGTEWFAGTQSQRAAVLGAQTAVLLSDYLRLLGFEARAHTATSSDVDLGRLAVAGGLARLCGSNSNEAPALENPFAGHRFGLAAVTTTMDLATDLPLAPNPGRGEKWRSHGPRWWAGKGTGRSALSREPFATREFRQGEYPFERLKRRKTPTTFIDGDRVPRFPKRADFFARALFGDMGKNVQDAAKGGHYVNKSPIGYCARRALGALLLLQFGQARGPVAPSVADPRANAENIKGATYYLSADAVGLSGVPEWAYYSHNASGEALEPYHRNAISVLIDQGHETMEGASGD</sequence>
<organism evidence="1">
    <name type="scientific">hydrothermal vent metagenome</name>
    <dbReference type="NCBI Taxonomy" id="652676"/>
    <lineage>
        <taxon>unclassified sequences</taxon>
        <taxon>metagenomes</taxon>
        <taxon>ecological metagenomes</taxon>
    </lineage>
</organism>
<keyword evidence="1" id="KW-0489">Methyltransferase</keyword>
<dbReference type="GO" id="GO:0032259">
    <property type="term" value="P:methylation"/>
    <property type="evidence" value="ECO:0007669"/>
    <property type="project" value="UniProtKB-KW"/>
</dbReference>
<proteinExistence type="predicted"/>
<reference evidence="1" key="1">
    <citation type="submission" date="2018-06" db="EMBL/GenBank/DDBJ databases">
        <authorList>
            <person name="Zhirakovskaya E."/>
        </authorList>
    </citation>
    <scope>NUCLEOTIDE SEQUENCE</scope>
</reference>